<dbReference type="EMBL" id="LAZR01062070">
    <property type="protein sequence ID" value="KKK62279.1"/>
    <property type="molecule type" value="Genomic_DNA"/>
</dbReference>
<accession>A0A0F8Z786</accession>
<protein>
    <recommendedName>
        <fullName evidence="2">Metal-binding protein</fullName>
    </recommendedName>
</protein>
<organism evidence="1">
    <name type="scientific">marine sediment metagenome</name>
    <dbReference type="NCBI Taxonomy" id="412755"/>
    <lineage>
        <taxon>unclassified sequences</taxon>
        <taxon>metagenomes</taxon>
        <taxon>ecological metagenomes</taxon>
    </lineage>
</organism>
<dbReference type="InterPro" id="IPR019271">
    <property type="entry name" value="DUF2284_metal-binding"/>
</dbReference>
<name>A0A0F8Z786_9ZZZZ</name>
<comment type="caution">
    <text evidence="1">The sequence shown here is derived from an EMBL/GenBank/DDBJ whole genome shotgun (WGS) entry which is preliminary data.</text>
</comment>
<dbReference type="Pfam" id="PF10050">
    <property type="entry name" value="DUF2284"/>
    <property type="match status" value="1"/>
</dbReference>
<sequence>MKFSEVDKIGNINLFGLIKILSRYKFAVLLQLNCPIRQDMLKMIESEQGCLTDLYQNKAFLASYNKSFTPAKKKLQEIVHRVESAAYSMGHTFATGFIAGSCRLCAECVAAGSNEPCRQPFKARPSMEAMGIDVVQTAANAGLPFKAPPNETVVFNGLILIE</sequence>
<proteinExistence type="predicted"/>
<evidence type="ECO:0008006" key="2">
    <source>
        <dbReference type="Google" id="ProtNLM"/>
    </source>
</evidence>
<dbReference type="AlphaFoldDB" id="A0A0F8Z786"/>
<reference evidence="1" key="1">
    <citation type="journal article" date="2015" name="Nature">
        <title>Complex archaea that bridge the gap between prokaryotes and eukaryotes.</title>
        <authorList>
            <person name="Spang A."/>
            <person name="Saw J.H."/>
            <person name="Jorgensen S.L."/>
            <person name="Zaremba-Niedzwiedzka K."/>
            <person name="Martijn J."/>
            <person name="Lind A.E."/>
            <person name="van Eijk R."/>
            <person name="Schleper C."/>
            <person name="Guy L."/>
            <person name="Ettema T.J."/>
        </authorList>
    </citation>
    <scope>NUCLEOTIDE SEQUENCE</scope>
</reference>
<gene>
    <name evidence="1" type="ORF">LCGC14_3005930</name>
</gene>
<evidence type="ECO:0000313" key="1">
    <source>
        <dbReference type="EMBL" id="KKK62279.1"/>
    </source>
</evidence>